<comment type="caution">
    <text evidence="1">The sequence shown here is derived from an EMBL/GenBank/DDBJ whole genome shotgun (WGS) entry which is preliminary data.</text>
</comment>
<dbReference type="AlphaFoldDB" id="A0A7Y9NP41"/>
<evidence type="ECO:0000313" key="2">
    <source>
        <dbReference type="Proteomes" id="UP000534186"/>
    </source>
</evidence>
<name>A0A7Y9NP41_9BACT</name>
<gene>
    <name evidence="1" type="ORF">HDF12_003359</name>
</gene>
<organism evidence="1 2">
    <name type="scientific">Tunturiibacter lichenicola</name>
    <dbReference type="NCBI Taxonomy" id="2051959"/>
    <lineage>
        <taxon>Bacteria</taxon>
        <taxon>Pseudomonadati</taxon>
        <taxon>Acidobacteriota</taxon>
        <taxon>Terriglobia</taxon>
        <taxon>Terriglobales</taxon>
        <taxon>Acidobacteriaceae</taxon>
        <taxon>Tunturiibacter</taxon>
    </lineage>
</organism>
<dbReference type="EMBL" id="JACCCV010000002">
    <property type="protein sequence ID" value="NYF52960.1"/>
    <property type="molecule type" value="Genomic_DNA"/>
</dbReference>
<reference evidence="1 2" key="1">
    <citation type="submission" date="2020-07" db="EMBL/GenBank/DDBJ databases">
        <title>Genomic Encyclopedia of Type Strains, Phase IV (KMG-V): Genome sequencing to study the core and pangenomes of soil and plant-associated prokaryotes.</title>
        <authorList>
            <person name="Whitman W."/>
        </authorList>
    </citation>
    <scope>NUCLEOTIDE SEQUENCE [LARGE SCALE GENOMIC DNA]</scope>
    <source>
        <strain evidence="1 2">M8UP30</strain>
    </source>
</reference>
<sequence length="28" mass="3436">MMPMVLMKAFEMKRRSFTLGWMEGLVEW</sequence>
<accession>A0A7Y9NP41</accession>
<protein>
    <submittedName>
        <fullName evidence="1">Uncharacterized protein</fullName>
    </submittedName>
</protein>
<dbReference type="Proteomes" id="UP000534186">
    <property type="component" value="Unassembled WGS sequence"/>
</dbReference>
<evidence type="ECO:0000313" key="1">
    <source>
        <dbReference type="EMBL" id="NYF52960.1"/>
    </source>
</evidence>
<proteinExistence type="predicted"/>